<dbReference type="Proteomes" id="UP000288490">
    <property type="component" value="Unassembled WGS sequence"/>
</dbReference>
<protein>
    <submittedName>
        <fullName evidence="1">Uncharacterized protein</fullName>
    </submittedName>
</protein>
<accession>A0A429ZR57</accession>
<comment type="caution">
    <text evidence="1">The sequence shown here is derived from an EMBL/GenBank/DDBJ whole genome shotgun (WGS) entry which is preliminary data.</text>
</comment>
<keyword evidence="2" id="KW-1185">Reference proteome</keyword>
<reference evidence="1 2" key="1">
    <citation type="submission" date="2017-05" db="EMBL/GenBank/DDBJ databases">
        <title>Vagococcus spp. assemblies.</title>
        <authorList>
            <person name="Gulvik C.A."/>
        </authorList>
    </citation>
    <scope>NUCLEOTIDE SEQUENCE [LARGE SCALE GENOMIC DNA]</scope>
    <source>
        <strain evidence="1 2">SS1994</strain>
    </source>
</reference>
<sequence length="62" mass="7476">MNPEHFVTELSHLKAALMVEEKVDMVRFNKLYQTAQDLMLKGERVNKELMEEFLYFRNIVEQ</sequence>
<evidence type="ECO:0000313" key="1">
    <source>
        <dbReference type="EMBL" id="RST96192.1"/>
    </source>
</evidence>
<proteinExistence type="predicted"/>
<organism evidence="1 2">
    <name type="scientific">Vagococcus bubulae</name>
    <dbReference type="NCBI Taxonomy" id="1977868"/>
    <lineage>
        <taxon>Bacteria</taxon>
        <taxon>Bacillati</taxon>
        <taxon>Bacillota</taxon>
        <taxon>Bacilli</taxon>
        <taxon>Lactobacillales</taxon>
        <taxon>Enterococcaceae</taxon>
        <taxon>Vagococcus</taxon>
    </lineage>
</organism>
<evidence type="ECO:0000313" key="2">
    <source>
        <dbReference type="Proteomes" id="UP000288490"/>
    </source>
</evidence>
<dbReference type="OrthoDB" id="2200307at2"/>
<dbReference type="EMBL" id="NGJT01000001">
    <property type="protein sequence ID" value="RST96192.1"/>
    <property type="molecule type" value="Genomic_DNA"/>
</dbReference>
<name>A0A429ZR57_9ENTE</name>
<dbReference type="AlphaFoldDB" id="A0A429ZR57"/>
<dbReference type="RefSeq" id="WP_125955561.1">
    <property type="nucleotide sequence ID" value="NZ_JAQEJV010000001.1"/>
</dbReference>
<gene>
    <name evidence="1" type="ORF">CBF36_00220</name>
</gene>